<comment type="caution">
    <text evidence="2">The sequence shown here is derived from an EMBL/GenBank/DDBJ whole genome shotgun (WGS) entry which is preliminary data.</text>
</comment>
<name>A0ABV0L810_9PSEU</name>
<proteinExistence type="predicted"/>
<dbReference type="PANTHER" id="PTHR33993:SF14">
    <property type="entry name" value="GB|AAF24581.1"/>
    <property type="match status" value="1"/>
</dbReference>
<keyword evidence="3" id="KW-1185">Reference proteome</keyword>
<dbReference type="SUPFAM" id="SSF54593">
    <property type="entry name" value="Glyoxalase/Bleomycin resistance protein/Dihydroxybiphenyl dioxygenase"/>
    <property type="match status" value="1"/>
</dbReference>
<dbReference type="EMBL" id="JBDZYD010000002">
    <property type="protein sequence ID" value="MEQ0558450.1"/>
    <property type="molecule type" value="Genomic_DNA"/>
</dbReference>
<evidence type="ECO:0000259" key="1">
    <source>
        <dbReference type="PROSITE" id="PS51819"/>
    </source>
</evidence>
<dbReference type="InterPro" id="IPR029068">
    <property type="entry name" value="Glyas_Bleomycin-R_OHBP_Dase"/>
</dbReference>
<dbReference type="InterPro" id="IPR004360">
    <property type="entry name" value="Glyas_Fos-R_dOase_dom"/>
</dbReference>
<accession>A0ABV0L810</accession>
<protein>
    <submittedName>
        <fullName evidence="2">VOC family protein</fullName>
    </submittedName>
</protein>
<reference evidence="2 3" key="1">
    <citation type="submission" date="2024-05" db="EMBL/GenBank/DDBJ databases">
        <authorList>
            <person name="Zhao H."/>
            <person name="Xu Y."/>
            <person name="Lin S."/>
            <person name="Spain J.C."/>
            <person name="Zhou N.-Y."/>
        </authorList>
    </citation>
    <scope>NUCLEOTIDE SEQUENCE [LARGE SCALE GENOMIC DNA]</scope>
    <source>
        <strain evidence="2 3">NEAU-NG30</strain>
    </source>
</reference>
<evidence type="ECO:0000313" key="3">
    <source>
        <dbReference type="Proteomes" id="UP001440984"/>
    </source>
</evidence>
<dbReference type="InterPro" id="IPR052164">
    <property type="entry name" value="Anthracycline_SecMetBiosynth"/>
</dbReference>
<gene>
    <name evidence="2" type="ORF">ABJI51_05170</name>
</gene>
<evidence type="ECO:0000313" key="2">
    <source>
        <dbReference type="EMBL" id="MEQ0558450.1"/>
    </source>
</evidence>
<dbReference type="InterPro" id="IPR037523">
    <property type="entry name" value="VOC_core"/>
</dbReference>
<dbReference type="PANTHER" id="PTHR33993">
    <property type="entry name" value="GLYOXALASE-RELATED"/>
    <property type="match status" value="1"/>
</dbReference>
<dbReference type="Proteomes" id="UP001440984">
    <property type="component" value="Unassembled WGS sequence"/>
</dbReference>
<dbReference type="Gene3D" id="3.10.180.10">
    <property type="entry name" value="2,3-Dihydroxybiphenyl 1,2-Dioxygenase, domain 1"/>
    <property type="match status" value="1"/>
</dbReference>
<organism evidence="2 3">
    <name type="scientific">Amycolatopsis melonis</name>
    <dbReference type="NCBI Taxonomy" id="3156488"/>
    <lineage>
        <taxon>Bacteria</taxon>
        <taxon>Bacillati</taxon>
        <taxon>Actinomycetota</taxon>
        <taxon>Actinomycetes</taxon>
        <taxon>Pseudonocardiales</taxon>
        <taxon>Pseudonocardiaceae</taxon>
        <taxon>Amycolatopsis</taxon>
    </lineage>
</organism>
<feature type="domain" description="VOC" evidence="1">
    <location>
        <begin position="8"/>
        <end position="123"/>
    </location>
</feature>
<sequence length="126" mass="13556">MSSPAVNTVAWFEIGTDRPAEVKEFFGQLFGWNYSLNTNTPGVNYHAIVTPGAPQPTGGVWESDGKFSDYAIFYVLVQDVEATVERAEELGGKVLMPPVTDAAGLTFARLEDSAGHHFGVFSAPTS</sequence>
<dbReference type="PROSITE" id="PS51819">
    <property type="entry name" value="VOC"/>
    <property type="match status" value="1"/>
</dbReference>
<dbReference type="RefSeq" id="WP_348947806.1">
    <property type="nucleotide sequence ID" value="NZ_JBDZYD010000002.1"/>
</dbReference>
<dbReference type="Pfam" id="PF00903">
    <property type="entry name" value="Glyoxalase"/>
    <property type="match status" value="1"/>
</dbReference>
<dbReference type="CDD" id="cd07247">
    <property type="entry name" value="SgaA_N_like"/>
    <property type="match status" value="1"/>
</dbReference>